<accession>A0A4R9A315</accession>
<evidence type="ECO:0000313" key="1">
    <source>
        <dbReference type="EMBL" id="TFD51011.1"/>
    </source>
</evidence>
<proteinExistence type="predicted"/>
<dbReference type="OrthoDB" id="2426596at2"/>
<gene>
    <name evidence="1" type="ORF">E3T55_08140</name>
</gene>
<comment type="caution">
    <text evidence="1">The sequence shown here is derived from an EMBL/GenBank/DDBJ whole genome shotgun (WGS) entry which is preliminary data.</text>
</comment>
<dbReference type="RefSeq" id="WP_134519078.1">
    <property type="nucleotide sequence ID" value="NZ_SOHE01000038.1"/>
</dbReference>
<evidence type="ECO:0000313" key="2">
    <source>
        <dbReference type="Proteomes" id="UP000297447"/>
    </source>
</evidence>
<dbReference type="Proteomes" id="UP000297447">
    <property type="component" value="Unassembled WGS sequence"/>
</dbReference>
<keyword evidence="2" id="KW-1185">Reference proteome</keyword>
<reference evidence="1 2" key="1">
    <citation type="submission" date="2019-03" db="EMBL/GenBank/DDBJ databases">
        <title>Genomics of glacier-inhabiting Cryobacterium strains.</title>
        <authorList>
            <person name="Liu Q."/>
            <person name="Xin Y.-H."/>
        </authorList>
    </citation>
    <scope>NUCLEOTIDE SEQUENCE [LARGE SCALE GENOMIC DNA]</scope>
    <source>
        <strain evidence="1 2">Hh14</strain>
    </source>
</reference>
<name>A0A4R9A315_9MICO</name>
<dbReference type="AlphaFoldDB" id="A0A4R9A315"/>
<organism evidence="1 2">
    <name type="scientific">Cryobacterium frigoriphilum</name>
    <dbReference type="NCBI Taxonomy" id="1259150"/>
    <lineage>
        <taxon>Bacteria</taxon>
        <taxon>Bacillati</taxon>
        <taxon>Actinomycetota</taxon>
        <taxon>Actinomycetes</taxon>
        <taxon>Micrococcales</taxon>
        <taxon>Microbacteriaceae</taxon>
        <taxon>Cryobacterium</taxon>
    </lineage>
</organism>
<dbReference type="EMBL" id="SOHE01000038">
    <property type="protein sequence ID" value="TFD51011.1"/>
    <property type="molecule type" value="Genomic_DNA"/>
</dbReference>
<sequence>MRDDLRDTASIKILPGRKVLILAGDLADGGEPFDGMAGGRSAQWWMPADGVWAVGNDLYGASVYVSGTEELISAILAADDIEAYRAAAWMQIVAEEWAS</sequence>
<protein>
    <submittedName>
        <fullName evidence="1">Uncharacterized protein</fullName>
    </submittedName>
</protein>